<dbReference type="InParanoid" id="Q0UCZ1"/>
<proteinExistence type="predicted"/>
<dbReference type="InterPro" id="IPR018849">
    <property type="entry name" value="Urb2/Npa2_C"/>
</dbReference>
<dbReference type="Pfam" id="PF10441">
    <property type="entry name" value="Urb2"/>
    <property type="match status" value="1"/>
</dbReference>
<reference evidence="4" key="1">
    <citation type="journal article" date="2007" name="Plant Cell">
        <title>Dothideomycete-plant interactions illuminated by genome sequencing and EST analysis of the wheat pathogen Stagonospora nodorum.</title>
        <authorList>
            <person name="Hane J.K."/>
            <person name="Lowe R.G."/>
            <person name="Solomon P.S."/>
            <person name="Tan K.C."/>
            <person name="Schoch C.L."/>
            <person name="Spatafora J.W."/>
            <person name="Crous P.W."/>
            <person name="Kodira C."/>
            <person name="Birren B.W."/>
            <person name="Galagan J.E."/>
            <person name="Torriani S.F."/>
            <person name="McDonald B.A."/>
            <person name="Oliver R.P."/>
        </authorList>
    </citation>
    <scope>NUCLEOTIDE SEQUENCE [LARGE SCALE GENOMIC DNA]</scope>
    <source>
        <strain evidence="4">SN15 / ATCC MYA-4574 / FGSC 10173</strain>
    </source>
</reference>
<dbReference type="GeneID" id="5977552"/>
<dbReference type="GO" id="GO:0005730">
    <property type="term" value="C:nucleolus"/>
    <property type="evidence" value="ECO:0000318"/>
    <property type="project" value="GO_Central"/>
</dbReference>
<dbReference type="PANTHER" id="PTHR15682">
    <property type="entry name" value="UNHEALTHY RIBOSOME BIOGENESIS PROTEIN 2 HOMOLOG"/>
    <property type="match status" value="1"/>
</dbReference>
<accession>Q0UCZ1</accession>
<dbReference type="RefSeq" id="XP_001800646.1">
    <property type="nucleotide sequence ID" value="XM_001800594.1"/>
</dbReference>
<dbReference type="KEGG" id="pno:SNOG_10373"/>
<dbReference type="eggNOG" id="ENOG502QTEB">
    <property type="taxonomic scope" value="Eukaryota"/>
</dbReference>
<name>Q0UCZ1_PHANO</name>
<sequence length="1478" mass="163406">MLACRTLLTLHSVNQDFSDLDEQIRQVAHIIRLPPNWADIRDKTTRAAALRHVVGARAEWVLRWTLDKLGNETHAGTKARATPTTWQLLECMMHVLPVSRSAPHLRDAAFPSILERALLENFDKDRNDLNDPAFPAEEDVHSRNTSESSETVCDDTQLLAEAEARLAWRLAVAKHRFSVLHTPALVHCNPRSASTPSLSDSAQALSHSPSSGLVAVQESGAETTWAARDIHSAPLVALVDLSVVFDIWELRMLDAADPTGSSPEDFANECMVPTLRLSETLRSLRADMTEPESSKALDLAVQALDKSLTSHILVPARSTFFSQAHASAKADSTRRGASVLSTSLGPLRAILLRIAQIEDAGEVVPPHMASLSKAIGHLLDLAIRVSPSRTPKSRLAERPWIQAVVLSLAECVGCSLEGPPDFVTTKSAAAALQSALEILHSQNVNIDSAILREIFWYYCGVKYPQQEERQVKWTLIAALVELDASIFTTESRSTSGSSKEQHADLTEVLFDQISDTEFKGVGFKDTRSRLETTTVDAAVARASNQESREFILGRIVNPIMSAFSRNRNMLGFVRRWDDQLVKSYRFENRKALKEKPEFIWEDRVLTNALSSVFEQSLTQGQIVGLIEEHVTRLEDLSGALAVQDNEDVRVRKLAAFKRASSSAIIIPAILQSTQSDDTLAALQQQLHSLFDLYATWVQDERFGAYTRLSLSWFSLCLLLDKLWLIDLHASSQLQQEGLYPLLEQATKDLSTSRSESSRRKVDSSARAIAMLFSLKACNKLQTVPGSEEIVQEALRRVMKSFYASQLNESELSRTAEQFCACFVQLLSHLDAQVARDSILTMFNRLSIPNGNIHDHISGLLAQAVFAHDSSALHNAYSYALSDALQEGDSDPLHRIAVHDLLHIRPSALPRDKREAILDRLSVLLTLGTVVPDDLLSAMAQLMVIPNASARLSTDGAVIFDIALQLQQRGAISSTALQQLQLLCQRMLAHIIPNQSQAQSRALLGEYQKKLNTLTQATKKVSPTGLAILRATILEQKDSQLLSVKQYVSLLKQCLADDGTDGKDTASFEHVLDAFEELSSTLLGDSASLKATTSWLRAWVKDNADLGFLGSIEVADYVARLHRLVAKYRLYSDVKWFVALTVKMLCGPLADEQKRKALATTLEVFAPLERAEKLSIVSLLTDVDDSYARAASYTVLQVLVSTLPDNLSTDVILKQNQLAILPKLCGMLIEVSDAACFNALMDSINTLLNHSTAVATQHSIECVLGVLVKFTSRTSPALPYDQASQIFTRLCETSRLVLLVHRSKTGGRSHILLPLLQGLLFCLFMPTSARSGALPMWLRSNTSQAVCLASTDAAHYSRLLSTLCNPPQSSISKAHQHSRKSKDLIDPVKAARERTSHFLYPLLASFCRFQLSGRLVPAIRAKMLPGLWELISTASLHKEELDAMFAGLSRSEKDVWRSLWGEWESVHGRKERFVSVEGL</sequence>
<organism evidence="3 4">
    <name type="scientific">Phaeosphaeria nodorum (strain SN15 / ATCC MYA-4574 / FGSC 10173)</name>
    <name type="common">Glume blotch fungus</name>
    <name type="synonym">Parastagonospora nodorum</name>
    <dbReference type="NCBI Taxonomy" id="321614"/>
    <lineage>
        <taxon>Eukaryota</taxon>
        <taxon>Fungi</taxon>
        <taxon>Dikarya</taxon>
        <taxon>Ascomycota</taxon>
        <taxon>Pezizomycotina</taxon>
        <taxon>Dothideomycetes</taxon>
        <taxon>Pleosporomycetidae</taxon>
        <taxon>Pleosporales</taxon>
        <taxon>Pleosporineae</taxon>
        <taxon>Phaeosphaeriaceae</taxon>
        <taxon>Parastagonospora</taxon>
    </lineage>
</organism>
<dbReference type="GO" id="GO:0042254">
    <property type="term" value="P:ribosome biogenesis"/>
    <property type="evidence" value="ECO:0000318"/>
    <property type="project" value="GO_Central"/>
</dbReference>
<dbReference type="Proteomes" id="UP000001055">
    <property type="component" value="Unassembled WGS sequence"/>
</dbReference>
<dbReference type="STRING" id="321614.Q0UCZ1"/>
<evidence type="ECO:0000259" key="2">
    <source>
        <dbReference type="Pfam" id="PF10441"/>
    </source>
</evidence>
<dbReference type="EMBL" id="CH445340">
    <property type="protein sequence ID" value="EAT82708.2"/>
    <property type="molecule type" value="Genomic_DNA"/>
</dbReference>
<protein>
    <recommendedName>
        <fullName evidence="2">Nucleolar 27S pre-rRNA processing Urb2/Npa2 C-terminal domain-containing protein</fullName>
    </recommendedName>
</protein>
<evidence type="ECO:0000313" key="3">
    <source>
        <dbReference type="EMBL" id="EAT82708.2"/>
    </source>
</evidence>
<feature type="domain" description="Nucleolar 27S pre-rRNA processing Urb2/Npa2 C-terminal" evidence="2">
    <location>
        <begin position="1239"/>
        <end position="1465"/>
    </location>
</feature>
<evidence type="ECO:0000256" key="1">
    <source>
        <dbReference type="SAM" id="MobiDB-lite"/>
    </source>
</evidence>
<feature type="region of interest" description="Disordered" evidence="1">
    <location>
        <begin position="128"/>
        <end position="149"/>
    </location>
</feature>
<dbReference type="PANTHER" id="PTHR15682:SF2">
    <property type="entry name" value="UNHEALTHY RIBOSOME BIOGENESIS PROTEIN 2 HOMOLOG"/>
    <property type="match status" value="1"/>
</dbReference>
<gene>
    <name evidence="3" type="ORF">SNOG_10373</name>
</gene>
<dbReference type="VEuPathDB" id="FungiDB:JI435_103730"/>
<dbReference type="HOGENOM" id="CLU_005258_0_0_1"/>
<dbReference type="InterPro" id="IPR052609">
    <property type="entry name" value="Ribosome_Biogenesis_Reg"/>
</dbReference>
<evidence type="ECO:0000313" key="4">
    <source>
        <dbReference type="Proteomes" id="UP000001055"/>
    </source>
</evidence>